<sequence>MAAPTSVHQAAVEVEPWLQRLARLGYVAKGVIYLLIGAFAFMAAIGYGGKKTNQAGAINSIRDLPFGNVLLIGLGVGLAGYAVWRLVEAAGDPEGKGTLKRIGYVISALAYGGFGYAALSVAFTGDEARSQPQQSAARLFGLPFGAQLGMALAAGFVVGAFVQIANGLGGKFLKALKREEMSEDQFSLARWTGGIGLIARGALFGLIGWLLWRASSDHNAGEAGGIDRALTTVAQAPFGSFLLAMMGVGLVCYGIYMWVEARFRRMTPVAGLKGSTH</sequence>
<gene>
    <name evidence="3" type="ORF">OP10G_1364</name>
</gene>
<dbReference type="Proteomes" id="UP000027982">
    <property type="component" value="Chromosome"/>
</dbReference>
<dbReference type="EMBL" id="CP007139">
    <property type="protein sequence ID" value="AIE84732.1"/>
    <property type="molecule type" value="Genomic_DNA"/>
</dbReference>
<dbReference type="Pfam" id="PF06724">
    <property type="entry name" value="DUF1206"/>
    <property type="match status" value="3"/>
</dbReference>
<keyword evidence="1" id="KW-1133">Transmembrane helix</keyword>
<evidence type="ECO:0000259" key="2">
    <source>
        <dbReference type="Pfam" id="PF06724"/>
    </source>
</evidence>
<dbReference type="HOGENOM" id="CLU_073530_0_0_0"/>
<accession>A0A068NMV3</accession>
<feature type="transmembrane region" description="Helical" evidence="1">
    <location>
        <begin position="238"/>
        <end position="259"/>
    </location>
</feature>
<name>A0A068NMV3_FIMGI</name>
<feature type="domain" description="DUF1206" evidence="2">
    <location>
        <begin position="102"/>
        <end position="168"/>
    </location>
</feature>
<keyword evidence="1" id="KW-0472">Membrane</keyword>
<dbReference type="RefSeq" id="WP_025226649.1">
    <property type="nucleotide sequence ID" value="NZ_CP007139.1"/>
</dbReference>
<dbReference type="STRING" id="661478.OP10G_1364"/>
<keyword evidence="1" id="KW-0812">Transmembrane</keyword>
<dbReference type="OrthoDB" id="5702018at2"/>
<feature type="transmembrane region" description="Helical" evidence="1">
    <location>
        <begin position="26"/>
        <end position="46"/>
    </location>
</feature>
<protein>
    <recommendedName>
        <fullName evidence="2">DUF1206 domain-containing protein</fullName>
    </recommendedName>
</protein>
<evidence type="ECO:0000313" key="3">
    <source>
        <dbReference type="EMBL" id="AIE84732.1"/>
    </source>
</evidence>
<dbReference type="KEGG" id="fgi:OP10G_1364"/>
<feature type="transmembrane region" description="Helical" evidence="1">
    <location>
        <begin position="144"/>
        <end position="168"/>
    </location>
</feature>
<feature type="domain" description="DUF1206" evidence="2">
    <location>
        <begin position="24"/>
        <end position="90"/>
    </location>
</feature>
<organism evidence="3 4">
    <name type="scientific">Fimbriimonas ginsengisoli Gsoil 348</name>
    <dbReference type="NCBI Taxonomy" id="661478"/>
    <lineage>
        <taxon>Bacteria</taxon>
        <taxon>Bacillati</taxon>
        <taxon>Armatimonadota</taxon>
        <taxon>Fimbriimonadia</taxon>
        <taxon>Fimbriimonadales</taxon>
        <taxon>Fimbriimonadaceae</taxon>
        <taxon>Fimbriimonas</taxon>
    </lineage>
</organism>
<feature type="transmembrane region" description="Helical" evidence="1">
    <location>
        <begin position="104"/>
        <end position="124"/>
    </location>
</feature>
<evidence type="ECO:0000256" key="1">
    <source>
        <dbReference type="SAM" id="Phobius"/>
    </source>
</evidence>
<feature type="domain" description="DUF1206" evidence="2">
    <location>
        <begin position="195"/>
        <end position="264"/>
    </location>
</feature>
<evidence type="ECO:0000313" key="4">
    <source>
        <dbReference type="Proteomes" id="UP000027982"/>
    </source>
</evidence>
<feature type="transmembrane region" description="Helical" evidence="1">
    <location>
        <begin position="66"/>
        <end position="84"/>
    </location>
</feature>
<reference evidence="3 4" key="1">
    <citation type="journal article" date="2014" name="PLoS ONE">
        <title>The first complete genome sequence of the class fimbriimonadia in the phylum armatimonadetes.</title>
        <authorList>
            <person name="Hu Z.Y."/>
            <person name="Wang Y.Z."/>
            <person name="Im W.T."/>
            <person name="Wang S.Y."/>
            <person name="Zhao G.P."/>
            <person name="Zheng H.J."/>
            <person name="Quan Z.X."/>
        </authorList>
    </citation>
    <scope>NUCLEOTIDE SEQUENCE [LARGE SCALE GENOMIC DNA]</scope>
    <source>
        <strain evidence="3">Gsoil 348</strain>
    </source>
</reference>
<keyword evidence="4" id="KW-1185">Reference proteome</keyword>
<dbReference type="InterPro" id="IPR009597">
    <property type="entry name" value="DUF1206"/>
</dbReference>
<dbReference type="AlphaFoldDB" id="A0A068NMV3"/>
<proteinExistence type="predicted"/>
<dbReference type="eggNOG" id="ENOG502Z854">
    <property type="taxonomic scope" value="Bacteria"/>
</dbReference>
<feature type="transmembrane region" description="Helical" evidence="1">
    <location>
        <begin position="188"/>
        <end position="212"/>
    </location>
</feature>